<protein>
    <recommendedName>
        <fullName evidence="4">Secreted protein</fullName>
    </recommendedName>
</protein>
<evidence type="ECO:0000256" key="1">
    <source>
        <dbReference type="SAM" id="SignalP"/>
    </source>
</evidence>
<dbReference type="AlphaFoldDB" id="A0A3M7PT42"/>
<feature type="signal peptide" evidence="1">
    <location>
        <begin position="1"/>
        <end position="16"/>
    </location>
</feature>
<name>A0A3M7PT42_BRAPC</name>
<feature type="chain" id="PRO_5018244068" description="Secreted protein" evidence="1">
    <location>
        <begin position="17"/>
        <end position="85"/>
    </location>
</feature>
<sequence length="85" mass="10065">MVRKCIFLCLITVNVCKVPQVLKLFGTLVCDWVLRCITQIKHNKRFTFHGEKSTLDFTNCLSNFIIEKKIDWIGRLFDQFSPQKR</sequence>
<dbReference type="Proteomes" id="UP000276133">
    <property type="component" value="Unassembled WGS sequence"/>
</dbReference>
<reference evidence="2 3" key="1">
    <citation type="journal article" date="2018" name="Sci. Rep.">
        <title>Genomic signatures of local adaptation to the degree of environmental predictability in rotifers.</title>
        <authorList>
            <person name="Franch-Gras L."/>
            <person name="Hahn C."/>
            <person name="Garcia-Roger E.M."/>
            <person name="Carmona M.J."/>
            <person name="Serra M."/>
            <person name="Gomez A."/>
        </authorList>
    </citation>
    <scope>NUCLEOTIDE SEQUENCE [LARGE SCALE GENOMIC DNA]</scope>
    <source>
        <strain evidence="2">HYR1</strain>
    </source>
</reference>
<evidence type="ECO:0000313" key="2">
    <source>
        <dbReference type="EMBL" id="RNA01931.1"/>
    </source>
</evidence>
<evidence type="ECO:0008006" key="4">
    <source>
        <dbReference type="Google" id="ProtNLM"/>
    </source>
</evidence>
<keyword evidence="1" id="KW-0732">Signal</keyword>
<proteinExistence type="predicted"/>
<dbReference type="EMBL" id="REGN01009113">
    <property type="protein sequence ID" value="RNA01931.1"/>
    <property type="molecule type" value="Genomic_DNA"/>
</dbReference>
<gene>
    <name evidence="2" type="ORF">BpHYR1_001864</name>
</gene>
<comment type="caution">
    <text evidence="2">The sequence shown here is derived from an EMBL/GenBank/DDBJ whole genome shotgun (WGS) entry which is preliminary data.</text>
</comment>
<keyword evidence="3" id="KW-1185">Reference proteome</keyword>
<organism evidence="2 3">
    <name type="scientific">Brachionus plicatilis</name>
    <name type="common">Marine rotifer</name>
    <name type="synonym">Brachionus muelleri</name>
    <dbReference type="NCBI Taxonomy" id="10195"/>
    <lineage>
        <taxon>Eukaryota</taxon>
        <taxon>Metazoa</taxon>
        <taxon>Spiralia</taxon>
        <taxon>Gnathifera</taxon>
        <taxon>Rotifera</taxon>
        <taxon>Eurotatoria</taxon>
        <taxon>Monogononta</taxon>
        <taxon>Pseudotrocha</taxon>
        <taxon>Ploima</taxon>
        <taxon>Brachionidae</taxon>
        <taxon>Brachionus</taxon>
    </lineage>
</organism>
<evidence type="ECO:0000313" key="3">
    <source>
        <dbReference type="Proteomes" id="UP000276133"/>
    </source>
</evidence>
<accession>A0A3M7PT42</accession>